<proteinExistence type="predicted"/>
<accession>A0A1R1YLR3</accession>
<sequence length="119" mass="13581">MSFNLSKNKIFRLSSRLGSLASSQTYPAIYRNPIISFSRNHYQESNTPYKNASKFEGLNCGKNSDSCIHDSKIVCPDELKRCWLCKSEHNKSNLFCENSECKVIQPVDSSNNYFDVLAK</sequence>
<name>A0A1R1YLR3_9FUNG</name>
<protein>
    <submittedName>
        <fullName evidence="1">Uncharacterized protein</fullName>
    </submittedName>
</protein>
<organism evidence="1 2">
    <name type="scientific">Smittium culicis</name>
    <dbReference type="NCBI Taxonomy" id="133412"/>
    <lineage>
        <taxon>Eukaryota</taxon>
        <taxon>Fungi</taxon>
        <taxon>Fungi incertae sedis</taxon>
        <taxon>Zoopagomycota</taxon>
        <taxon>Kickxellomycotina</taxon>
        <taxon>Harpellomycetes</taxon>
        <taxon>Harpellales</taxon>
        <taxon>Legeriomycetaceae</taxon>
        <taxon>Smittium</taxon>
    </lineage>
</organism>
<dbReference type="EMBL" id="LSSM01000792">
    <property type="protein sequence ID" value="OMJ27869.1"/>
    <property type="molecule type" value="Genomic_DNA"/>
</dbReference>
<keyword evidence="2" id="KW-1185">Reference proteome</keyword>
<comment type="caution">
    <text evidence="1">The sequence shown here is derived from an EMBL/GenBank/DDBJ whole genome shotgun (WGS) entry which is preliminary data.</text>
</comment>
<evidence type="ECO:0000313" key="2">
    <source>
        <dbReference type="Proteomes" id="UP000187429"/>
    </source>
</evidence>
<gene>
    <name evidence="1" type="ORF">AYI69_g2670</name>
</gene>
<dbReference type="OrthoDB" id="448954at2759"/>
<reference evidence="2" key="1">
    <citation type="submission" date="2017-01" db="EMBL/GenBank/DDBJ databases">
        <authorList>
            <person name="Wang Y."/>
            <person name="White M."/>
            <person name="Kvist S."/>
            <person name="Moncalvo J.-M."/>
        </authorList>
    </citation>
    <scope>NUCLEOTIDE SEQUENCE [LARGE SCALE GENOMIC DNA]</scope>
    <source>
        <strain evidence="2">ID-206-W2</strain>
    </source>
</reference>
<dbReference type="AlphaFoldDB" id="A0A1R1YLR3"/>
<evidence type="ECO:0000313" key="1">
    <source>
        <dbReference type="EMBL" id="OMJ27869.1"/>
    </source>
</evidence>
<dbReference type="Proteomes" id="UP000187429">
    <property type="component" value="Unassembled WGS sequence"/>
</dbReference>